<dbReference type="Pfam" id="PF20256">
    <property type="entry name" value="MoCoBD_2"/>
    <property type="match status" value="1"/>
</dbReference>
<dbReference type="SMART" id="SM01008">
    <property type="entry name" value="Ald_Xan_dh_C"/>
    <property type="match status" value="1"/>
</dbReference>
<evidence type="ECO:0000256" key="6">
    <source>
        <dbReference type="ARBA" id="ARBA00023014"/>
    </source>
</evidence>
<dbReference type="VEuPathDB" id="VectorBase:AMAM003105"/>
<keyword evidence="4" id="KW-0479">Metal-binding</keyword>
<accession>A0A182SAW1</accession>
<organism evidence="9 10">
    <name type="scientific">Anopheles maculatus</name>
    <dbReference type="NCBI Taxonomy" id="74869"/>
    <lineage>
        <taxon>Eukaryota</taxon>
        <taxon>Metazoa</taxon>
        <taxon>Ecdysozoa</taxon>
        <taxon>Arthropoda</taxon>
        <taxon>Hexapoda</taxon>
        <taxon>Insecta</taxon>
        <taxon>Pterygota</taxon>
        <taxon>Neoptera</taxon>
        <taxon>Endopterygota</taxon>
        <taxon>Diptera</taxon>
        <taxon>Nematocera</taxon>
        <taxon>Culicoidea</taxon>
        <taxon>Culicidae</taxon>
        <taxon>Anophelinae</taxon>
        <taxon>Anopheles</taxon>
        <taxon>Anopheles maculatus group</taxon>
    </lineage>
</organism>
<dbReference type="FunFam" id="3.30.365.10:FF:000008">
    <property type="entry name" value="Aldehyde oxidase1"/>
    <property type="match status" value="1"/>
</dbReference>
<dbReference type="SUPFAM" id="SSF56003">
    <property type="entry name" value="Molybdenum cofactor-binding domain"/>
    <property type="match status" value="1"/>
</dbReference>
<comment type="cofactor">
    <cofactor evidence="1">
        <name>Mo-molybdopterin</name>
        <dbReference type="ChEBI" id="CHEBI:71302"/>
    </cofactor>
</comment>
<evidence type="ECO:0000313" key="10">
    <source>
        <dbReference type="Proteomes" id="UP000075901"/>
    </source>
</evidence>
<dbReference type="PANTHER" id="PTHR11908">
    <property type="entry name" value="XANTHINE DEHYDROGENASE"/>
    <property type="match status" value="1"/>
</dbReference>
<reference evidence="9" key="2">
    <citation type="submission" date="2020-05" db="UniProtKB">
        <authorList>
            <consortium name="EnsemblMetazoa"/>
        </authorList>
    </citation>
    <scope>IDENTIFICATION</scope>
    <source>
        <strain evidence="9">maculatus3</strain>
    </source>
</reference>
<keyword evidence="4" id="KW-0408">Iron</keyword>
<dbReference type="Proteomes" id="UP000075901">
    <property type="component" value="Unassembled WGS sequence"/>
</dbReference>
<dbReference type="Gene3D" id="3.30.365.10">
    <property type="entry name" value="Aldehyde oxidase/xanthine dehydrogenase, molybdopterin binding domain"/>
    <property type="match status" value="4"/>
</dbReference>
<dbReference type="InterPro" id="IPR046867">
    <property type="entry name" value="AldOxase/xan_DH_MoCoBD2"/>
</dbReference>
<keyword evidence="4" id="KW-0001">2Fe-2S</keyword>
<evidence type="ECO:0000256" key="7">
    <source>
        <dbReference type="ARBA" id="ARBA00034078"/>
    </source>
</evidence>
<dbReference type="InterPro" id="IPR000674">
    <property type="entry name" value="Ald_Oxase/Xan_DH_a/b"/>
</dbReference>
<proteinExistence type="inferred from homology"/>
<evidence type="ECO:0000256" key="1">
    <source>
        <dbReference type="ARBA" id="ARBA00001924"/>
    </source>
</evidence>
<evidence type="ECO:0000313" key="9">
    <source>
        <dbReference type="EnsemblMetazoa" id="AMAM003105-PA"/>
    </source>
</evidence>
<dbReference type="EnsemblMetazoa" id="AMAM003105-RA">
    <property type="protein sequence ID" value="AMAM003105-PA"/>
    <property type="gene ID" value="AMAM003105"/>
</dbReference>
<reference evidence="10" key="1">
    <citation type="submission" date="2013-09" db="EMBL/GenBank/DDBJ databases">
        <title>The Genome Sequence of Anopheles maculatus species B.</title>
        <authorList>
            <consortium name="The Broad Institute Genomics Platform"/>
            <person name="Neafsey D.E."/>
            <person name="Besansky N."/>
            <person name="Howell P."/>
            <person name="Walton C."/>
            <person name="Young S.K."/>
            <person name="Zeng Q."/>
            <person name="Gargeya S."/>
            <person name="Fitzgerald M."/>
            <person name="Haas B."/>
            <person name="Abouelleil A."/>
            <person name="Allen A.W."/>
            <person name="Alvarado L."/>
            <person name="Arachchi H.M."/>
            <person name="Berlin A.M."/>
            <person name="Chapman S.B."/>
            <person name="Gainer-Dewar J."/>
            <person name="Goldberg J."/>
            <person name="Griggs A."/>
            <person name="Gujja S."/>
            <person name="Hansen M."/>
            <person name="Howarth C."/>
            <person name="Imamovic A."/>
            <person name="Ireland A."/>
            <person name="Larimer J."/>
            <person name="McCowan C."/>
            <person name="Murphy C."/>
            <person name="Pearson M."/>
            <person name="Poon T.W."/>
            <person name="Priest M."/>
            <person name="Roberts A."/>
            <person name="Saif S."/>
            <person name="Shea T."/>
            <person name="Sisk P."/>
            <person name="Sykes S."/>
            <person name="Wortman J."/>
            <person name="Nusbaum C."/>
            <person name="Birren B."/>
        </authorList>
    </citation>
    <scope>NUCLEOTIDE SEQUENCE [LARGE SCALE GENOMIC DNA]</scope>
    <source>
        <strain evidence="10">maculatus3</strain>
    </source>
</reference>
<evidence type="ECO:0000256" key="3">
    <source>
        <dbReference type="ARBA" id="ARBA00022505"/>
    </source>
</evidence>
<dbReference type="FunFam" id="3.30.365.10:FF:000001">
    <property type="entry name" value="Xanthine dehydrogenase oxidase"/>
    <property type="match status" value="1"/>
</dbReference>
<evidence type="ECO:0000256" key="5">
    <source>
        <dbReference type="ARBA" id="ARBA00023002"/>
    </source>
</evidence>
<dbReference type="InterPro" id="IPR016208">
    <property type="entry name" value="Ald_Oxase/xanthine_DH-like"/>
</dbReference>
<dbReference type="GO" id="GO:0016491">
    <property type="term" value="F:oxidoreductase activity"/>
    <property type="evidence" value="ECO:0007669"/>
    <property type="project" value="UniProtKB-KW"/>
</dbReference>
<comment type="similarity">
    <text evidence="2">Belongs to the xanthine dehydrogenase family.</text>
</comment>
<protein>
    <recommendedName>
        <fullName evidence="8">Aldehyde oxidase/xanthine dehydrogenase a/b hammerhead domain-containing protein</fullName>
    </recommendedName>
</protein>
<dbReference type="Pfam" id="PF01315">
    <property type="entry name" value="Ald_Xan_dh_C"/>
    <property type="match status" value="1"/>
</dbReference>
<evidence type="ECO:0000259" key="8">
    <source>
        <dbReference type="SMART" id="SM01008"/>
    </source>
</evidence>
<dbReference type="AlphaFoldDB" id="A0A182SAW1"/>
<dbReference type="SUPFAM" id="SSF54665">
    <property type="entry name" value="CO dehydrogenase molybdoprotein N-domain-like"/>
    <property type="match status" value="1"/>
</dbReference>
<dbReference type="GO" id="GO:0005506">
    <property type="term" value="F:iron ion binding"/>
    <property type="evidence" value="ECO:0007669"/>
    <property type="project" value="InterPro"/>
</dbReference>
<keyword evidence="3" id="KW-0500">Molybdenum</keyword>
<evidence type="ECO:0000256" key="4">
    <source>
        <dbReference type="ARBA" id="ARBA00022714"/>
    </source>
</evidence>
<keyword evidence="5" id="KW-0560">Oxidoreductase</keyword>
<dbReference type="InterPro" id="IPR008274">
    <property type="entry name" value="AldOxase/xan_DH_MoCoBD1"/>
</dbReference>
<dbReference type="InterPro" id="IPR037165">
    <property type="entry name" value="AldOxase/xan_DH_Mopterin-bd_sf"/>
</dbReference>
<dbReference type="Gene3D" id="3.90.1170.50">
    <property type="entry name" value="Aldehyde oxidase/xanthine dehydrogenase, a/b hammerhead"/>
    <property type="match status" value="1"/>
</dbReference>
<comment type="cofactor">
    <cofactor evidence="7">
        <name>[2Fe-2S] cluster</name>
        <dbReference type="ChEBI" id="CHEBI:190135"/>
    </cofactor>
</comment>
<name>A0A182SAW1_9DIPT</name>
<keyword evidence="10" id="KW-1185">Reference proteome</keyword>
<sequence>MNATVKNEYASGGSVLHRNISSGVQQYDKSQRQEQWSLAKSVPKIEGLHQTSGEAKFINDLPTFPGELYAAFVLSTTVHAEIISFDAKEALRIPGVVAFYTAKDIPGNNDFMPVKSEFSPNVEEVFCSGRILFHGQPVGLLVANTFETAQMAATKVRINYSTKPDEPIYPTVMDVANSKRHDRIVNIDYGFTGKSYSDSVTEPSMNVSGTFVSGGQYHYTMETQTCVCLPLEDGMEVHTATQAITLTQIAISQMLGVPENSLNVSVRRIGGGYGGKASRAVQIACACALACHLTKRPVRLIMTIESNMAAIGKRYGVVSSYCTDVTNEGQILRLRNEFLHDAGCNTNEAPDFMQGYYGNCYNMDVWSVVSKTALTDSASNTWCRAPGSTEAYAMIESIIEHIAFVTERDPVAVRLENMPTDSQMRPLLQSFLVDTEYERRRCEIERFNLENRWRKRGIAIVPMKYPVAYFGTLHALISIYHTDGTVAVTHGGIEMGQGINTRAAQIAAKVLGIPVEKISIKPTSNLTAPNDFCTQASITSEAAAHAVLIACDLLLKRIEPIRQQHPDVSWEQLTQLCHLQGVDLCATAMYNGVELPSYNVWALSCAEIELDVLTGNVLLHRVDILEDAGQTLNPEIEIGQIEALIYDRTTGELLTNRSWNYRPPGAKDIPVDFRIRLLQNTINPTGVQRSKATGEPAVNMAVVVLFALRNAINEARLDAGAPREWVPLGSPCTPDRILGHLGNSYDQYLLH</sequence>
<dbReference type="GO" id="GO:0051537">
    <property type="term" value="F:2 iron, 2 sulfur cluster binding"/>
    <property type="evidence" value="ECO:0007669"/>
    <property type="project" value="UniProtKB-KW"/>
</dbReference>
<feature type="domain" description="Aldehyde oxidase/xanthine dehydrogenase a/b hammerhead" evidence="8">
    <location>
        <begin position="52"/>
        <end position="164"/>
    </location>
</feature>
<keyword evidence="6" id="KW-0411">Iron-sulfur</keyword>
<dbReference type="PANTHER" id="PTHR11908:SF132">
    <property type="entry name" value="ALDEHYDE OXIDASE 1-RELATED"/>
    <property type="match status" value="1"/>
</dbReference>
<dbReference type="Pfam" id="PF02738">
    <property type="entry name" value="MoCoBD_1"/>
    <property type="match status" value="1"/>
</dbReference>
<dbReference type="InterPro" id="IPR036856">
    <property type="entry name" value="Ald_Oxase/Xan_DH_a/b_sf"/>
</dbReference>
<evidence type="ECO:0000256" key="2">
    <source>
        <dbReference type="ARBA" id="ARBA00006849"/>
    </source>
</evidence>
<dbReference type="FunFam" id="3.90.1170.50:FF:000003">
    <property type="entry name" value="Aldehyde oxidase"/>
    <property type="match status" value="1"/>
</dbReference>